<reference evidence="10" key="1">
    <citation type="submission" date="2021-01" db="EMBL/GenBank/DDBJ databases">
        <authorList>
            <person name="Corre E."/>
            <person name="Pelletier E."/>
            <person name="Niang G."/>
            <person name="Scheremetjew M."/>
            <person name="Finn R."/>
            <person name="Kale V."/>
            <person name="Holt S."/>
            <person name="Cochrane G."/>
            <person name="Meng A."/>
            <person name="Brown T."/>
            <person name="Cohen L."/>
        </authorList>
    </citation>
    <scope>NUCLEOTIDE SEQUENCE</scope>
    <source>
        <strain evidence="10">CCMP1510</strain>
    </source>
</reference>
<evidence type="ECO:0000259" key="8">
    <source>
        <dbReference type="SMART" id="SM01138"/>
    </source>
</evidence>
<evidence type="ECO:0000256" key="2">
    <source>
        <dbReference type="ARBA" id="ARBA00010940"/>
    </source>
</evidence>
<evidence type="ECO:0000256" key="3">
    <source>
        <dbReference type="ARBA" id="ARBA00023015"/>
    </source>
</evidence>
<proteinExistence type="inferred from homology"/>
<dbReference type="InterPro" id="IPR036388">
    <property type="entry name" value="WH-like_DNA-bd_sf"/>
</dbReference>
<evidence type="ECO:0000256" key="6">
    <source>
        <dbReference type="ARBA" id="ARBA00023242"/>
    </source>
</evidence>
<dbReference type="InterPro" id="IPR003316">
    <property type="entry name" value="E2F_WHTH_DNA-bd_dom"/>
</dbReference>
<dbReference type="SMART" id="SM01138">
    <property type="entry name" value="DP"/>
    <property type="match status" value="1"/>
</dbReference>
<name>A0A7S3JVX6_9STRA</name>
<dbReference type="InterPro" id="IPR036390">
    <property type="entry name" value="WH_DNA-bd_sf"/>
</dbReference>
<evidence type="ECO:0000256" key="7">
    <source>
        <dbReference type="RuleBase" id="RU003796"/>
    </source>
</evidence>
<evidence type="ECO:0000256" key="5">
    <source>
        <dbReference type="ARBA" id="ARBA00023163"/>
    </source>
</evidence>
<dbReference type="GO" id="GO:0005667">
    <property type="term" value="C:transcription regulator complex"/>
    <property type="evidence" value="ECO:0007669"/>
    <property type="project" value="InterPro"/>
</dbReference>
<dbReference type="InterPro" id="IPR038168">
    <property type="entry name" value="TF_DP_C_sf"/>
</dbReference>
<dbReference type="PANTHER" id="PTHR12548">
    <property type="entry name" value="TRANSCRIPTION FACTOR DP"/>
    <property type="match status" value="1"/>
</dbReference>
<dbReference type="InterPro" id="IPR014889">
    <property type="entry name" value="Transc_factor_DP_C"/>
</dbReference>
<evidence type="ECO:0000259" key="9">
    <source>
        <dbReference type="SMART" id="SM01372"/>
    </source>
</evidence>
<comment type="subcellular location">
    <subcellularLocation>
        <location evidence="1 7">Nucleus</location>
    </subcellularLocation>
</comment>
<dbReference type="FunFam" id="1.10.10.10:FF:000360">
    <property type="entry name" value="Transcription factor Dp-1, a"/>
    <property type="match status" value="1"/>
</dbReference>
<dbReference type="SMART" id="SM01372">
    <property type="entry name" value="E2F_TDP"/>
    <property type="match status" value="1"/>
</dbReference>
<dbReference type="Pfam" id="PF08781">
    <property type="entry name" value="DP"/>
    <property type="match status" value="1"/>
</dbReference>
<organism evidence="10">
    <name type="scientific">Aureoumbra lagunensis</name>
    <dbReference type="NCBI Taxonomy" id="44058"/>
    <lineage>
        <taxon>Eukaryota</taxon>
        <taxon>Sar</taxon>
        <taxon>Stramenopiles</taxon>
        <taxon>Ochrophyta</taxon>
        <taxon>Pelagophyceae</taxon>
        <taxon>Pelagomonadales</taxon>
        <taxon>Aureoumbra</taxon>
    </lineage>
</organism>
<dbReference type="Gene3D" id="1.20.140.80">
    <property type="entry name" value="Transcription factor DP"/>
    <property type="match status" value="1"/>
</dbReference>
<dbReference type="InterPro" id="IPR015648">
    <property type="entry name" value="Transcrpt_fac_DP"/>
</dbReference>
<evidence type="ECO:0000313" key="10">
    <source>
        <dbReference type="EMBL" id="CAE0364803.1"/>
    </source>
</evidence>
<dbReference type="SUPFAM" id="SSF46785">
    <property type="entry name" value="Winged helix' DNA-binding domain"/>
    <property type="match status" value="1"/>
</dbReference>
<keyword evidence="3 7" id="KW-0805">Transcription regulation</keyword>
<dbReference type="GO" id="GO:0005634">
    <property type="term" value="C:nucleus"/>
    <property type="evidence" value="ECO:0007669"/>
    <property type="project" value="UniProtKB-SubCell"/>
</dbReference>
<keyword evidence="6 7" id="KW-0539">Nucleus</keyword>
<dbReference type="InterPro" id="IPR037241">
    <property type="entry name" value="E2F-DP_heterodim"/>
</dbReference>
<evidence type="ECO:0000256" key="4">
    <source>
        <dbReference type="ARBA" id="ARBA00023125"/>
    </source>
</evidence>
<evidence type="ECO:0000256" key="1">
    <source>
        <dbReference type="ARBA" id="ARBA00004123"/>
    </source>
</evidence>
<feature type="domain" description="Transcription factor DP C-terminal" evidence="8">
    <location>
        <begin position="130"/>
        <end position="241"/>
    </location>
</feature>
<dbReference type="GO" id="GO:0000977">
    <property type="term" value="F:RNA polymerase II transcription regulatory region sequence-specific DNA binding"/>
    <property type="evidence" value="ECO:0007669"/>
    <property type="project" value="TreeGrafter"/>
</dbReference>
<dbReference type="Gene3D" id="1.10.10.10">
    <property type="entry name" value="Winged helix-like DNA-binding domain superfamily/Winged helix DNA-binding domain"/>
    <property type="match status" value="1"/>
</dbReference>
<dbReference type="AlphaFoldDB" id="A0A7S3JVX6"/>
<dbReference type="EMBL" id="HBIJ01007870">
    <property type="protein sequence ID" value="CAE0364803.1"/>
    <property type="molecule type" value="Transcribed_RNA"/>
</dbReference>
<keyword evidence="4 7" id="KW-0238">DNA-binding</keyword>
<comment type="similarity">
    <text evidence="2 7">Belongs to the E2F/DP family.</text>
</comment>
<evidence type="ECO:0008006" key="11">
    <source>
        <dbReference type="Google" id="ProtNLM"/>
    </source>
</evidence>
<feature type="domain" description="E2F/DP family winged-helix DNA-binding" evidence="9">
    <location>
        <begin position="43"/>
        <end position="118"/>
    </location>
</feature>
<sequence length="242" mass="28058">MIRADKRMEQSFEDKFHAEIIAEGVASDDEKLEKSISADEKRKRSTGLRDFASMVCEKVQKLGRTTYNKVSDEIIEEIAKTNQSYDEKNIRRRIYDVLNVFMALDMIQKDNKNILWQGFPAKMSPQKFTDEAAELLKETKVIVKRKREKLDQILGQVQQFKKLARRNTEQTNSSLPTHNQTILPLPFLLCVTSANTQISCKITQDKRKAHIDLTKPFELHDQTGIIQRLFDESIPTTKIKEL</sequence>
<accession>A0A7S3JVX6</accession>
<dbReference type="SUPFAM" id="SSF144074">
    <property type="entry name" value="E2F-DP heterodimerization region"/>
    <property type="match status" value="1"/>
</dbReference>
<dbReference type="GO" id="GO:0000981">
    <property type="term" value="F:DNA-binding transcription factor activity, RNA polymerase II-specific"/>
    <property type="evidence" value="ECO:0007669"/>
    <property type="project" value="TreeGrafter"/>
</dbReference>
<gene>
    <name evidence="10" type="ORF">ALAG00032_LOCUS5545</name>
</gene>
<dbReference type="PANTHER" id="PTHR12548:SF9">
    <property type="entry name" value="TRANSCRIPTION FACTOR DP"/>
    <property type="match status" value="1"/>
</dbReference>
<dbReference type="Pfam" id="PF02319">
    <property type="entry name" value="WHD_E2F_TDP"/>
    <property type="match status" value="1"/>
</dbReference>
<keyword evidence="5 7" id="KW-0804">Transcription</keyword>
<protein>
    <recommendedName>
        <fullName evidence="11">E2F/DP family winged-helix DNA-binding domain-containing protein</fullName>
    </recommendedName>
</protein>
<dbReference type="GO" id="GO:0051726">
    <property type="term" value="P:regulation of cell cycle"/>
    <property type="evidence" value="ECO:0007669"/>
    <property type="project" value="InterPro"/>
</dbReference>